<dbReference type="InterPro" id="IPR002686">
    <property type="entry name" value="Transposase_17"/>
</dbReference>
<gene>
    <name evidence="2" type="ORF">XM47_01325</name>
</gene>
<dbReference type="PANTHER" id="PTHR33360">
    <property type="entry name" value="TRANSPOSASE FOR INSERTION SEQUENCE ELEMENT IS200"/>
    <property type="match status" value="1"/>
</dbReference>
<dbReference type="STRING" id="1513271.XM47_01325"/>
<dbReference type="Pfam" id="PF01797">
    <property type="entry name" value="Y1_Tnp"/>
    <property type="match status" value="1"/>
</dbReference>
<comment type="caution">
    <text evidence="2">The sequence shown here is derived from an EMBL/GenBank/DDBJ whole genome shotgun (WGS) entry which is preliminary data.</text>
</comment>
<evidence type="ECO:0000259" key="1">
    <source>
        <dbReference type="SMART" id="SM01321"/>
    </source>
</evidence>
<name>A0A0J8GVH8_9ALTE</name>
<dbReference type="AlphaFoldDB" id="A0A0J8GVH8"/>
<keyword evidence="3" id="KW-1185">Reference proteome</keyword>
<organism evidence="2 3">
    <name type="scientific">Catenovulum maritimum</name>
    <dbReference type="NCBI Taxonomy" id="1513271"/>
    <lineage>
        <taxon>Bacteria</taxon>
        <taxon>Pseudomonadati</taxon>
        <taxon>Pseudomonadota</taxon>
        <taxon>Gammaproteobacteria</taxon>
        <taxon>Alteromonadales</taxon>
        <taxon>Alteromonadaceae</taxon>
        <taxon>Catenovulum</taxon>
    </lineage>
</organism>
<evidence type="ECO:0000313" key="2">
    <source>
        <dbReference type="EMBL" id="KMT66790.1"/>
    </source>
</evidence>
<dbReference type="Gene3D" id="3.30.70.1290">
    <property type="entry name" value="Transposase IS200-like"/>
    <property type="match status" value="1"/>
</dbReference>
<dbReference type="GO" id="GO:0003677">
    <property type="term" value="F:DNA binding"/>
    <property type="evidence" value="ECO:0007669"/>
    <property type="project" value="InterPro"/>
</dbReference>
<dbReference type="SUPFAM" id="SSF143422">
    <property type="entry name" value="Transposase IS200-like"/>
    <property type="match status" value="1"/>
</dbReference>
<dbReference type="PATRIC" id="fig|1513271.3.peg.278"/>
<accession>A0A0J8GVH8</accession>
<dbReference type="SMART" id="SM01321">
    <property type="entry name" value="Y1_Tnp"/>
    <property type="match status" value="1"/>
</dbReference>
<sequence length="141" mass="16698">MSRFNKLSHVLWHCQYHIVWVPKYRYKILTGRVAFELNKSIHMHAEKLGCEVVELNIQCDHVHLLVKVPPKVSISTLMGTIKGKTALQVFRQFSYLKEKPYWGNHFWAQGYCVDTVGVDAEMIRKYVKYQNQKEQNLKLKF</sequence>
<dbReference type="RefSeq" id="WP_048688506.1">
    <property type="nucleotide sequence ID" value="NZ_KQ130482.1"/>
</dbReference>
<evidence type="ECO:0000313" key="3">
    <source>
        <dbReference type="Proteomes" id="UP000037600"/>
    </source>
</evidence>
<protein>
    <submittedName>
        <fullName evidence="2">Transposase</fullName>
    </submittedName>
</protein>
<feature type="domain" description="Transposase IS200-like" evidence="1">
    <location>
        <begin position="11"/>
        <end position="130"/>
    </location>
</feature>
<dbReference type="InterPro" id="IPR036515">
    <property type="entry name" value="Transposase_17_sf"/>
</dbReference>
<dbReference type="GO" id="GO:0004803">
    <property type="term" value="F:transposase activity"/>
    <property type="evidence" value="ECO:0007669"/>
    <property type="project" value="InterPro"/>
</dbReference>
<dbReference type="Proteomes" id="UP000037600">
    <property type="component" value="Unassembled WGS sequence"/>
</dbReference>
<dbReference type="GO" id="GO:0006313">
    <property type="term" value="P:DNA transposition"/>
    <property type="evidence" value="ECO:0007669"/>
    <property type="project" value="InterPro"/>
</dbReference>
<dbReference type="OrthoDB" id="9798161at2"/>
<dbReference type="PANTHER" id="PTHR33360:SF2">
    <property type="entry name" value="TRANSPOSASE FOR INSERTION SEQUENCE ELEMENT IS200"/>
    <property type="match status" value="1"/>
</dbReference>
<proteinExistence type="predicted"/>
<dbReference type="NCBIfam" id="NF033573">
    <property type="entry name" value="transpos_IS200"/>
    <property type="match status" value="1"/>
</dbReference>
<reference evidence="2 3" key="1">
    <citation type="submission" date="2015-04" db="EMBL/GenBank/DDBJ databases">
        <title>Draft Genome Sequence of the Novel Agar-Digesting Marine Bacterium Q1.</title>
        <authorList>
            <person name="Li Y."/>
            <person name="Li D."/>
            <person name="Chen G."/>
            <person name="Du Z."/>
        </authorList>
    </citation>
    <scope>NUCLEOTIDE SEQUENCE [LARGE SCALE GENOMIC DNA]</scope>
    <source>
        <strain evidence="2 3">Q1</strain>
    </source>
</reference>
<dbReference type="EMBL" id="LAZL01000002">
    <property type="protein sequence ID" value="KMT66790.1"/>
    <property type="molecule type" value="Genomic_DNA"/>
</dbReference>